<dbReference type="Pfam" id="PF01285">
    <property type="entry name" value="TEA"/>
    <property type="match status" value="1"/>
</dbReference>
<feature type="domain" description="TEA" evidence="2">
    <location>
        <begin position="32"/>
        <end position="69"/>
    </location>
</feature>
<proteinExistence type="predicted"/>
<gene>
    <name evidence="3" type="ORF">FISHEDRAFT_72507</name>
</gene>
<dbReference type="InterPro" id="IPR000818">
    <property type="entry name" value="TEA/ATTS_dom"/>
</dbReference>
<dbReference type="Proteomes" id="UP000054144">
    <property type="component" value="Unassembled WGS sequence"/>
</dbReference>
<dbReference type="GO" id="GO:0003700">
    <property type="term" value="F:DNA-binding transcription factor activity"/>
    <property type="evidence" value="ECO:0007669"/>
    <property type="project" value="InterPro"/>
</dbReference>
<dbReference type="AlphaFoldDB" id="A0A0D7AFG4"/>
<name>A0A0D7AFG4_9AGAR</name>
<organism evidence="3 4">
    <name type="scientific">Fistulina hepatica ATCC 64428</name>
    <dbReference type="NCBI Taxonomy" id="1128425"/>
    <lineage>
        <taxon>Eukaryota</taxon>
        <taxon>Fungi</taxon>
        <taxon>Dikarya</taxon>
        <taxon>Basidiomycota</taxon>
        <taxon>Agaricomycotina</taxon>
        <taxon>Agaricomycetes</taxon>
        <taxon>Agaricomycetidae</taxon>
        <taxon>Agaricales</taxon>
        <taxon>Fistulinaceae</taxon>
        <taxon>Fistulina</taxon>
    </lineage>
</organism>
<keyword evidence="4" id="KW-1185">Reference proteome</keyword>
<evidence type="ECO:0000259" key="2">
    <source>
        <dbReference type="Pfam" id="PF01285"/>
    </source>
</evidence>
<accession>A0A0D7AFG4</accession>
<dbReference type="EMBL" id="KN881721">
    <property type="protein sequence ID" value="KIY49879.1"/>
    <property type="molecule type" value="Genomic_DNA"/>
</dbReference>
<sequence length="474" mass="52134">MAPLGLVTGRKRWKKSSGLRLYEPLPLAEGKKRRFLKERHEFIADHIFCVTGVHRTPEQIRGRLQRLRRVCPDSEIQGLLATNTDAKPDLSEHPSGSSKSLHRSSKHQEKCAPATSVVTHDFTISLPGLDADPFTNALVSCSTPSTSSHPSPPPSDSVCLPLTTSTKMVATLEIHATKLLQYAVLSDIFLIRNPSIAIAKSYIEVDLTRVVETAGPYWAFLSSSVCKDYLTLYAHSGPPSVFLSSPSVLSLQSSYVLFEHGHDACLYKKMVQLSASPIDNKIDLGPWLYKSEIPHNIWNFICSSTNYHRYTVLQTVTSNDGDGSSSSFVTLQIGAEKDTSCFWTEQISTAENRRTIDVKDMVFTDANAADLQVPSIWMDPSLASLSTSDDPTTIDADEECIGPESCCLYRDSSDHLSGLYYANDGSAPQHEGNTAFSDDATPCYNGDPDVDLQMYTNSSFAPADAMSTYTFTPY</sequence>
<feature type="region of interest" description="Disordered" evidence="1">
    <location>
        <begin position="81"/>
        <end position="112"/>
    </location>
</feature>
<evidence type="ECO:0000256" key="1">
    <source>
        <dbReference type="SAM" id="MobiDB-lite"/>
    </source>
</evidence>
<reference evidence="3 4" key="1">
    <citation type="journal article" date="2015" name="Fungal Genet. Biol.">
        <title>Evolution of novel wood decay mechanisms in Agaricales revealed by the genome sequences of Fistulina hepatica and Cylindrobasidium torrendii.</title>
        <authorList>
            <person name="Floudas D."/>
            <person name="Held B.W."/>
            <person name="Riley R."/>
            <person name="Nagy L.G."/>
            <person name="Koehler G."/>
            <person name="Ransdell A.S."/>
            <person name="Younus H."/>
            <person name="Chow J."/>
            <person name="Chiniquy J."/>
            <person name="Lipzen A."/>
            <person name="Tritt A."/>
            <person name="Sun H."/>
            <person name="Haridas S."/>
            <person name="LaButti K."/>
            <person name="Ohm R.A."/>
            <person name="Kues U."/>
            <person name="Blanchette R.A."/>
            <person name="Grigoriev I.V."/>
            <person name="Minto R.E."/>
            <person name="Hibbett D.S."/>
        </authorList>
    </citation>
    <scope>NUCLEOTIDE SEQUENCE [LARGE SCALE GENOMIC DNA]</scope>
    <source>
        <strain evidence="3 4">ATCC 64428</strain>
    </source>
</reference>
<evidence type="ECO:0000313" key="3">
    <source>
        <dbReference type="EMBL" id="KIY49879.1"/>
    </source>
</evidence>
<evidence type="ECO:0000313" key="4">
    <source>
        <dbReference type="Proteomes" id="UP000054144"/>
    </source>
</evidence>
<protein>
    <recommendedName>
        <fullName evidence="2">TEA domain-containing protein</fullName>
    </recommendedName>
</protein>